<accession>A0ABW9GE12</accession>
<dbReference type="CDD" id="cd02511">
    <property type="entry name" value="Beta4Glucosyltransferase"/>
    <property type="match status" value="1"/>
</dbReference>
<reference evidence="3 4" key="1">
    <citation type="journal article" date="2013" name="Int. J. Syst. Evol. Microbiol.">
        <title>Celerinatantimonas yamalensis sp. nov., a cold-adapted diazotrophic bacterium from a cold permafrost brine.</title>
        <authorList>
            <person name="Shcherbakova V."/>
            <person name="Chuvilskaya N."/>
            <person name="Rivkina E."/>
            <person name="Demidov N."/>
            <person name="Uchaeva V."/>
            <person name="Suetin S."/>
            <person name="Suzina N."/>
            <person name="Gilichinsky D."/>
        </authorList>
    </citation>
    <scope>NUCLEOTIDE SEQUENCE [LARGE SCALE GENOMIC DNA]</scope>
    <source>
        <strain evidence="3 4">C7</strain>
    </source>
</reference>
<feature type="domain" description="Glycosyltransferase 2-like" evidence="2">
    <location>
        <begin position="5"/>
        <end position="129"/>
    </location>
</feature>
<dbReference type="RefSeq" id="WP_408625278.1">
    <property type="nucleotide sequence ID" value="NZ_JBEQCT010000014.1"/>
</dbReference>
<comment type="similarity">
    <text evidence="1">Belongs to the glycosyltransferase 2 family. WaaE/KdtX subfamily.</text>
</comment>
<comment type="caution">
    <text evidence="3">The sequence shown here is derived from an EMBL/GenBank/DDBJ whole genome shotgun (WGS) entry which is preliminary data.</text>
</comment>
<keyword evidence="4" id="KW-1185">Reference proteome</keyword>
<organism evidence="3 4">
    <name type="scientific">Celerinatantimonas yamalensis</name>
    <dbReference type="NCBI Taxonomy" id="559956"/>
    <lineage>
        <taxon>Bacteria</taxon>
        <taxon>Pseudomonadati</taxon>
        <taxon>Pseudomonadota</taxon>
        <taxon>Gammaproteobacteria</taxon>
        <taxon>Celerinatantimonadaceae</taxon>
        <taxon>Celerinatantimonas</taxon>
    </lineage>
</organism>
<dbReference type="Proteomes" id="UP001629953">
    <property type="component" value="Unassembled WGS sequence"/>
</dbReference>
<dbReference type="PANTHER" id="PTHR43630">
    <property type="entry name" value="POLY-BETA-1,6-N-ACETYL-D-GLUCOSAMINE SYNTHASE"/>
    <property type="match status" value="1"/>
</dbReference>
<name>A0ABW9GE12_9GAMM</name>
<dbReference type="EMBL" id="JBEQCT010000014">
    <property type="protein sequence ID" value="MFM2486978.1"/>
    <property type="molecule type" value="Genomic_DNA"/>
</dbReference>
<evidence type="ECO:0000313" key="4">
    <source>
        <dbReference type="Proteomes" id="UP001629953"/>
    </source>
</evidence>
<dbReference type="InterPro" id="IPR001173">
    <property type="entry name" value="Glyco_trans_2-like"/>
</dbReference>
<keyword evidence="3" id="KW-0808">Transferase</keyword>
<protein>
    <submittedName>
        <fullName evidence="3">Glycosyltransferase family 2 protein</fullName>
        <ecNumber evidence="3">2.4.-.-</ecNumber>
    </submittedName>
</protein>
<dbReference type="GO" id="GO:0016757">
    <property type="term" value="F:glycosyltransferase activity"/>
    <property type="evidence" value="ECO:0007669"/>
    <property type="project" value="UniProtKB-KW"/>
</dbReference>
<proteinExistence type="inferred from homology"/>
<dbReference type="PANTHER" id="PTHR43630:SF2">
    <property type="entry name" value="GLYCOSYLTRANSFERASE"/>
    <property type="match status" value="1"/>
</dbReference>
<evidence type="ECO:0000259" key="2">
    <source>
        <dbReference type="Pfam" id="PF00535"/>
    </source>
</evidence>
<evidence type="ECO:0000313" key="3">
    <source>
        <dbReference type="EMBL" id="MFM2486978.1"/>
    </source>
</evidence>
<evidence type="ECO:0000256" key="1">
    <source>
        <dbReference type="ARBA" id="ARBA00038494"/>
    </source>
</evidence>
<gene>
    <name evidence="3" type="ORF">ABUE30_18285</name>
</gene>
<dbReference type="InterPro" id="IPR029044">
    <property type="entry name" value="Nucleotide-diphossugar_trans"/>
</dbReference>
<dbReference type="EC" id="2.4.-.-" evidence="3"/>
<dbReference type="Gene3D" id="3.90.550.10">
    <property type="entry name" value="Spore Coat Polysaccharide Biosynthesis Protein SpsA, Chain A"/>
    <property type="match status" value="1"/>
</dbReference>
<dbReference type="Pfam" id="PF00535">
    <property type="entry name" value="Glycos_transf_2"/>
    <property type="match status" value="1"/>
</dbReference>
<keyword evidence="3" id="KW-0328">Glycosyltransferase</keyword>
<sequence length="255" mass="29852">MSIGVLLITKNEQQYLRRCLLSVCDWCDEIVVVDSGSEDETCRIAREFTDKVYEHPQWPGFGKQRQLAQSYMTSDWVFVIDADEWVTPELRDAILTELAEPNNSNVYQVNRRTKAFGKYIDHSGWSPDWVARLYPRSLTQYSDALVHESVVIPKGCQLKKIRKGRLLHDTYQDLHHYIRKTTGYLKSWTDEREGKRKSGLCTALVHALACFFKMYIINRGFLDGRHGFIVAWLSMHSTFVKYIDLWLRENYGNKE</sequence>
<dbReference type="SUPFAM" id="SSF53448">
    <property type="entry name" value="Nucleotide-diphospho-sugar transferases"/>
    <property type="match status" value="1"/>
</dbReference>